<evidence type="ECO:0000313" key="8">
    <source>
        <dbReference type="Proteomes" id="UP000509658"/>
    </source>
</evidence>
<dbReference type="GO" id="GO:0043165">
    <property type="term" value="P:Gram-negative-bacterium-type cell outer membrane assembly"/>
    <property type="evidence" value="ECO:0007669"/>
    <property type="project" value="UniProtKB-UniRule"/>
</dbReference>
<evidence type="ECO:0000256" key="3">
    <source>
        <dbReference type="ARBA" id="ARBA00023139"/>
    </source>
</evidence>
<dbReference type="KEGG" id="rev:HUE57_07380"/>
<reference evidence="7 8" key="1">
    <citation type="submission" date="2020-05" db="EMBL/GenBank/DDBJ databases">
        <title>Horizontal transmission and recombination maintain forever young bacterial symbiont genomes.</title>
        <authorList>
            <person name="Russell S.L."/>
            <person name="Pepper-Tunick E."/>
            <person name="Svedberg J."/>
            <person name="Byrne A."/>
            <person name="Ruelas Castillo J."/>
            <person name="Vollmers C."/>
            <person name="Beinart R.A."/>
            <person name="Corbett-Detig R."/>
        </authorList>
    </citation>
    <scope>NUCLEOTIDE SEQUENCE [LARGE SCALE GENOMIC DNA]</scope>
    <source>
        <strain evidence="7">Santa_Monica_outfall</strain>
    </source>
</reference>
<dbReference type="AlphaFoldDB" id="A0A6N0HUS6"/>
<keyword evidence="4 6" id="KW-0998">Cell outer membrane</keyword>
<name>A0A6N0HUS6_9GAMM</name>
<evidence type="ECO:0000256" key="2">
    <source>
        <dbReference type="ARBA" id="ARBA00023136"/>
    </source>
</evidence>
<sequence>MKRYIIKGLVSWMALVIVVSMAGCGYHLRGSVELPTEMARTHIDGNALQRKLTRELAERLRSNGVEVVKSKQAATAQLRILKMTSDRRTLTTGGKGDVQEYELYTEVVFDLRDSQGVILLEPQHVSVTRYLFFDPLKVRAKAGEMAEMRKKMNSAIVRQMLLRLRHAAPAKEAQ</sequence>
<evidence type="ECO:0000256" key="6">
    <source>
        <dbReference type="HAMAP-Rule" id="MF_01186"/>
    </source>
</evidence>
<comment type="function">
    <text evidence="6">Together with LptD, is involved in the assembly of lipopolysaccharide (LPS) at the surface of the outer membrane. Required for the proper assembly of LptD. Binds LPS and may serve as the LPS recognition site at the outer membrane.</text>
</comment>
<keyword evidence="1 6" id="KW-0732">Signal</keyword>
<comment type="similarity">
    <text evidence="6">Belongs to the LptE lipoprotein family.</text>
</comment>
<evidence type="ECO:0000256" key="1">
    <source>
        <dbReference type="ARBA" id="ARBA00022729"/>
    </source>
</evidence>
<dbReference type="EMBL" id="CP054491">
    <property type="protein sequence ID" value="QKQ26123.1"/>
    <property type="molecule type" value="Genomic_DNA"/>
</dbReference>
<proteinExistence type="inferred from homology"/>
<dbReference type="HAMAP" id="MF_01186">
    <property type="entry name" value="LPS_assembly_LptE"/>
    <property type="match status" value="1"/>
</dbReference>
<evidence type="ECO:0000256" key="4">
    <source>
        <dbReference type="ARBA" id="ARBA00023237"/>
    </source>
</evidence>
<gene>
    <name evidence="6" type="primary">lptE</name>
    <name evidence="7" type="ORF">HUE57_07380</name>
</gene>
<keyword evidence="8" id="KW-1185">Reference proteome</keyword>
<dbReference type="GO" id="GO:0015920">
    <property type="term" value="P:lipopolysaccharide transport"/>
    <property type="evidence" value="ECO:0007669"/>
    <property type="project" value="TreeGrafter"/>
</dbReference>
<dbReference type="Proteomes" id="UP000509658">
    <property type="component" value="Chromosome"/>
</dbReference>
<dbReference type="PANTHER" id="PTHR38098">
    <property type="entry name" value="LPS-ASSEMBLY LIPOPROTEIN LPTE"/>
    <property type="match status" value="1"/>
</dbReference>
<dbReference type="Gene3D" id="3.30.160.150">
    <property type="entry name" value="Lipoprotein like domain"/>
    <property type="match status" value="1"/>
</dbReference>
<dbReference type="Pfam" id="PF04390">
    <property type="entry name" value="LptE"/>
    <property type="match status" value="1"/>
</dbReference>
<protein>
    <recommendedName>
        <fullName evidence="6">LPS-assembly lipoprotein LptE</fullName>
    </recommendedName>
</protein>
<dbReference type="PANTHER" id="PTHR38098:SF1">
    <property type="entry name" value="LPS-ASSEMBLY LIPOPROTEIN LPTE"/>
    <property type="match status" value="1"/>
</dbReference>
<evidence type="ECO:0000256" key="5">
    <source>
        <dbReference type="ARBA" id="ARBA00023288"/>
    </source>
</evidence>
<keyword evidence="5 6" id="KW-0449">Lipoprotein</keyword>
<comment type="subcellular location">
    <subcellularLocation>
        <location evidence="6">Cell outer membrane</location>
        <topology evidence="6">Lipid-anchor</topology>
    </subcellularLocation>
</comment>
<keyword evidence="2 6" id="KW-0472">Membrane</keyword>
<comment type="subunit">
    <text evidence="6">Component of the lipopolysaccharide transport and assembly complex. Interacts with LptD.</text>
</comment>
<keyword evidence="3 6" id="KW-0564">Palmitate</keyword>
<dbReference type="GO" id="GO:0001530">
    <property type="term" value="F:lipopolysaccharide binding"/>
    <property type="evidence" value="ECO:0007669"/>
    <property type="project" value="TreeGrafter"/>
</dbReference>
<dbReference type="GO" id="GO:1990351">
    <property type="term" value="C:transporter complex"/>
    <property type="evidence" value="ECO:0007669"/>
    <property type="project" value="TreeGrafter"/>
</dbReference>
<accession>A0A6N0HUS6</accession>
<organism evidence="7 8">
    <name type="scientific">Candidatus Reidiella endopervernicosa</name>
    <dbReference type="NCBI Taxonomy" id="2738883"/>
    <lineage>
        <taxon>Bacteria</taxon>
        <taxon>Pseudomonadati</taxon>
        <taxon>Pseudomonadota</taxon>
        <taxon>Gammaproteobacteria</taxon>
        <taxon>Candidatus Reidiella</taxon>
    </lineage>
</organism>
<dbReference type="InterPro" id="IPR007485">
    <property type="entry name" value="LPS_assembly_LptE"/>
</dbReference>
<dbReference type="PROSITE" id="PS51257">
    <property type="entry name" value="PROKAR_LIPOPROTEIN"/>
    <property type="match status" value="1"/>
</dbReference>
<dbReference type="GO" id="GO:0009279">
    <property type="term" value="C:cell outer membrane"/>
    <property type="evidence" value="ECO:0007669"/>
    <property type="project" value="UniProtKB-SubCell"/>
</dbReference>
<dbReference type="RefSeq" id="WP_172840202.1">
    <property type="nucleotide sequence ID" value="NZ_CP054491.1"/>
</dbReference>
<evidence type="ECO:0000313" key="7">
    <source>
        <dbReference type="EMBL" id="QKQ26123.1"/>
    </source>
</evidence>